<feature type="signal peptide" evidence="2">
    <location>
        <begin position="1"/>
        <end position="23"/>
    </location>
</feature>
<dbReference type="Proteomes" id="UP000319817">
    <property type="component" value="Chromosome"/>
</dbReference>
<organism evidence="3 4">
    <name type="scientific">Stieleria marina</name>
    <dbReference type="NCBI Taxonomy" id="1930275"/>
    <lineage>
        <taxon>Bacteria</taxon>
        <taxon>Pseudomonadati</taxon>
        <taxon>Planctomycetota</taxon>
        <taxon>Planctomycetia</taxon>
        <taxon>Pirellulales</taxon>
        <taxon>Pirellulaceae</taxon>
        <taxon>Stieleria</taxon>
    </lineage>
</organism>
<evidence type="ECO:0000256" key="2">
    <source>
        <dbReference type="SAM" id="SignalP"/>
    </source>
</evidence>
<sequence length="61" mass="6907" precursor="true">MPRLTYSLMFAFCLSIVSFTAVGCGESNTVIEDTRSEADVVQEEEDYEKQMQEMESSDISK</sequence>
<dbReference type="PROSITE" id="PS51257">
    <property type="entry name" value="PROKAR_LIPOPROTEIN"/>
    <property type="match status" value="1"/>
</dbReference>
<evidence type="ECO:0000313" key="4">
    <source>
        <dbReference type="Proteomes" id="UP000319817"/>
    </source>
</evidence>
<protein>
    <recommendedName>
        <fullName evidence="5">Secreted protein</fullName>
    </recommendedName>
</protein>
<name>A0A517NQM1_9BACT</name>
<feature type="compositionally biased region" description="Basic and acidic residues" evidence="1">
    <location>
        <begin position="48"/>
        <end position="61"/>
    </location>
</feature>
<dbReference type="EMBL" id="CP036526">
    <property type="protein sequence ID" value="QDT09415.1"/>
    <property type="molecule type" value="Genomic_DNA"/>
</dbReference>
<reference evidence="3 4" key="1">
    <citation type="submission" date="2019-02" db="EMBL/GenBank/DDBJ databases">
        <title>Deep-cultivation of Planctomycetes and their phenomic and genomic characterization uncovers novel biology.</title>
        <authorList>
            <person name="Wiegand S."/>
            <person name="Jogler M."/>
            <person name="Boedeker C."/>
            <person name="Pinto D."/>
            <person name="Vollmers J."/>
            <person name="Rivas-Marin E."/>
            <person name="Kohn T."/>
            <person name="Peeters S.H."/>
            <person name="Heuer A."/>
            <person name="Rast P."/>
            <person name="Oberbeckmann S."/>
            <person name="Bunk B."/>
            <person name="Jeske O."/>
            <person name="Meyerdierks A."/>
            <person name="Storesund J.E."/>
            <person name="Kallscheuer N."/>
            <person name="Luecker S."/>
            <person name="Lage O.M."/>
            <person name="Pohl T."/>
            <person name="Merkel B.J."/>
            <person name="Hornburger P."/>
            <person name="Mueller R.-W."/>
            <person name="Bruemmer F."/>
            <person name="Labrenz M."/>
            <person name="Spormann A.M."/>
            <person name="Op den Camp H."/>
            <person name="Overmann J."/>
            <person name="Amann R."/>
            <person name="Jetten M.S.M."/>
            <person name="Mascher T."/>
            <person name="Medema M.H."/>
            <person name="Devos D.P."/>
            <person name="Kaster A.-K."/>
            <person name="Ovreas L."/>
            <person name="Rohde M."/>
            <person name="Galperin M.Y."/>
            <person name="Jogler C."/>
        </authorList>
    </citation>
    <scope>NUCLEOTIDE SEQUENCE [LARGE SCALE GENOMIC DNA]</scope>
    <source>
        <strain evidence="3 4">K23_9</strain>
    </source>
</reference>
<proteinExistence type="predicted"/>
<gene>
    <name evidence="3" type="ORF">K239x_13610</name>
</gene>
<evidence type="ECO:0000256" key="1">
    <source>
        <dbReference type="SAM" id="MobiDB-lite"/>
    </source>
</evidence>
<accession>A0A517NQM1</accession>
<keyword evidence="4" id="KW-1185">Reference proteome</keyword>
<evidence type="ECO:0000313" key="3">
    <source>
        <dbReference type="EMBL" id="QDT09415.1"/>
    </source>
</evidence>
<feature type="region of interest" description="Disordered" evidence="1">
    <location>
        <begin position="35"/>
        <end position="61"/>
    </location>
</feature>
<keyword evidence="2" id="KW-0732">Signal</keyword>
<feature type="chain" id="PRO_5022172346" description="Secreted protein" evidence="2">
    <location>
        <begin position="24"/>
        <end position="61"/>
    </location>
</feature>
<dbReference type="RefSeq" id="WP_145416974.1">
    <property type="nucleotide sequence ID" value="NZ_CP036526.1"/>
</dbReference>
<evidence type="ECO:0008006" key="5">
    <source>
        <dbReference type="Google" id="ProtNLM"/>
    </source>
</evidence>
<dbReference type="AlphaFoldDB" id="A0A517NQM1"/>
<dbReference type="OrthoDB" id="286986at2"/>